<evidence type="ECO:0000313" key="6">
    <source>
        <dbReference type="Proteomes" id="UP000650485"/>
    </source>
</evidence>
<dbReference type="InterPro" id="IPR011055">
    <property type="entry name" value="Dup_hybrid_motif"/>
</dbReference>
<reference evidence="5" key="1">
    <citation type="submission" date="2020-08" db="EMBL/GenBank/DDBJ databases">
        <title>Complete genome sequence of Weissella confusa strain FS54 provides insights into metabolic potential.</title>
        <authorList>
            <person name="Fhoula I."/>
            <person name="Najjari A."/>
            <person name="Lekired A."/>
            <person name="Bessrour-Aouam N."/>
            <person name="Jaballah S."/>
            <person name="Klibi N."/>
            <person name="Ouzari H.-I."/>
        </authorList>
    </citation>
    <scope>NUCLEOTIDE SEQUENCE</scope>
    <source>
        <strain evidence="5">FS54</strain>
    </source>
</reference>
<dbReference type="Pfam" id="PF18013">
    <property type="entry name" value="Phage_lysozyme2"/>
    <property type="match status" value="1"/>
</dbReference>
<sequence length="440" mass="46520">MDTDQTIDDTLQSAKRGYQTINKLKRLKKYAGWVSAIVGPILVALLGFFLFMAIIASLQQQSCFTSNAPSTENAIGGDWKDFNSATHKAMSYTVDQFKNLGMSGNNISAALAIGLRESNFNPAAVNPSGAVKGIYQWGTGGINGNRYGNTEDTVQGQIGLAVKELQTSHIATLNAMKDADLDGSLEAWDVYFEGVGKNDPQRKVAQTKATALEIQKVFNLNFDGHIDLGSSNALTAAGNDSANGGANSDSSMCSSSVSGATSGLPVTGEYRITGGYPDYDGQTGAEHYGVDFQTVTHTMDGPESYVYSVSDGVVVQKASSVVGGNYVIIKNLDGSYAYYGHAPTLDAIVVNVGDQVKKGQHISHEGQTGEATGIHVHFGLNTKTTSFGPHADGIVSPGTYLKDLPKELMVPDSNTVVSSDKIFKTSSDKGDNPLIGPTQN</sequence>
<dbReference type="InterPro" id="IPR041219">
    <property type="entry name" value="Phage_lysozyme2"/>
</dbReference>
<protein>
    <submittedName>
        <fullName evidence="5">M23 family metallopeptidase</fullName>
    </submittedName>
</protein>
<dbReference type="EMBL" id="JACSZT010000008">
    <property type="protein sequence ID" value="MBC6499243.1"/>
    <property type="molecule type" value="Genomic_DNA"/>
</dbReference>
<keyword evidence="2" id="KW-1133">Transmembrane helix</keyword>
<dbReference type="GO" id="GO:0004222">
    <property type="term" value="F:metalloendopeptidase activity"/>
    <property type="evidence" value="ECO:0007669"/>
    <property type="project" value="TreeGrafter"/>
</dbReference>
<proteinExistence type="predicted"/>
<evidence type="ECO:0000256" key="1">
    <source>
        <dbReference type="SAM" id="MobiDB-lite"/>
    </source>
</evidence>
<dbReference type="InterPro" id="IPR050570">
    <property type="entry name" value="Cell_wall_metabolism_enzyme"/>
</dbReference>
<evidence type="ECO:0000259" key="4">
    <source>
        <dbReference type="Pfam" id="PF18013"/>
    </source>
</evidence>
<evidence type="ECO:0000256" key="2">
    <source>
        <dbReference type="SAM" id="Phobius"/>
    </source>
</evidence>
<gene>
    <name evidence="5" type="ORF">H7R52_11275</name>
</gene>
<dbReference type="Gene3D" id="2.70.70.10">
    <property type="entry name" value="Glucose Permease (Domain IIA)"/>
    <property type="match status" value="1"/>
</dbReference>
<dbReference type="InterPro" id="IPR016047">
    <property type="entry name" value="M23ase_b-sheet_dom"/>
</dbReference>
<dbReference type="AlphaFoldDB" id="A0A923NI87"/>
<organism evidence="5 6">
    <name type="scientific">Weissella confusa</name>
    <name type="common">Lactobacillus confusus</name>
    <dbReference type="NCBI Taxonomy" id="1583"/>
    <lineage>
        <taxon>Bacteria</taxon>
        <taxon>Bacillati</taxon>
        <taxon>Bacillota</taxon>
        <taxon>Bacilli</taxon>
        <taxon>Lactobacillales</taxon>
        <taxon>Lactobacillaceae</taxon>
        <taxon>Weissella</taxon>
    </lineage>
</organism>
<feature type="transmembrane region" description="Helical" evidence="2">
    <location>
        <begin position="30"/>
        <end position="56"/>
    </location>
</feature>
<feature type="region of interest" description="Disordered" evidence="1">
    <location>
        <begin position="241"/>
        <end position="261"/>
    </location>
</feature>
<feature type="domain" description="M23ase beta-sheet core" evidence="3">
    <location>
        <begin position="286"/>
        <end position="386"/>
    </location>
</feature>
<dbReference type="PANTHER" id="PTHR21666">
    <property type="entry name" value="PEPTIDASE-RELATED"/>
    <property type="match status" value="1"/>
</dbReference>
<comment type="caution">
    <text evidence="5">The sequence shown here is derived from an EMBL/GenBank/DDBJ whole genome shotgun (WGS) entry which is preliminary data.</text>
</comment>
<keyword evidence="2" id="KW-0812">Transmembrane</keyword>
<dbReference type="PANTHER" id="PTHR21666:SF270">
    <property type="entry name" value="MUREIN HYDROLASE ACTIVATOR ENVC"/>
    <property type="match status" value="1"/>
</dbReference>
<dbReference type="RefSeq" id="WP_252972248.1">
    <property type="nucleotide sequence ID" value="NZ_JAXDEI010000015.1"/>
</dbReference>
<accession>A0A923NI87</accession>
<dbReference type="Gene3D" id="1.10.530.10">
    <property type="match status" value="1"/>
</dbReference>
<keyword evidence="2" id="KW-0472">Membrane</keyword>
<feature type="domain" description="Phage tail lysozyme" evidence="4">
    <location>
        <begin position="89"/>
        <end position="217"/>
    </location>
</feature>
<evidence type="ECO:0000313" key="5">
    <source>
        <dbReference type="EMBL" id="MBC6499243.1"/>
    </source>
</evidence>
<evidence type="ECO:0000259" key="3">
    <source>
        <dbReference type="Pfam" id="PF01551"/>
    </source>
</evidence>
<dbReference type="Pfam" id="PF01551">
    <property type="entry name" value="Peptidase_M23"/>
    <property type="match status" value="1"/>
</dbReference>
<feature type="compositionally biased region" description="Basic and acidic residues" evidence="1">
    <location>
        <begin position="421"/>
        <end position="431"/>
    </location>
</feature>
<dbReference type="Proteomes" id="UP000650485">
    <property type="component" value="Unassembled WGS sequence"/>
</dbReference>
<feature type="region of interest" description="Disordered" evidence="1">
    <location>
        <begin position="421"/>
        <end position="440"/>
    </location>
</feature>
<name>A0A923NI87_WEICO</name>
<dbReference type="SUPFAM" id="SSF51261">
    <property type="entry name" value="Duplicated hybrid motif"/>
    <property type="match status" value="1"/>
</dbReference>
<dbReference type="CDD" id="cd12797">
    <property type="entry name" value="M23_peptidase"/>
    <property type="match status" value="1"/>
</dbReference>